<dbReference type="InterPro" id="IPR036291">
    <property type="entry name" value="NAD(P)-bd_dom_sf"/>
</dbReference>
<comment type="caution">
    <text evidence="2">The sequence shown here is derived from an EMBL/GenBank/DDBJ whole genome shotgun (WGS) entry which is preliminary data.</text>
</comment>
<dbReference type="PANTHER" id="PTHR48079">
    <property type="entry name" value="PROTEIN YEEZ"/>
    <property type="match status" value="1"/>
</dbReference>
<dbReference type="InterPro" id="IPR001509">
    <property type="entry name" value="Epimerase_deHydtase"/>
</dbReference>
<dbReference type="Gene3D" id="3.40.50.720">
    <property type="entry name" value="NAD(P)-binding Rossmann-like Domain"/>
    <property type="match status" value="1"/>
</dbReference>
<protein>
    <submittedName>
        <fullName evidence="2">NAD-dependent epimerase/dehydratase family protein</fullName>
    </submittedName>
</protein>
<sequence length="329" mass="35273">MPSAFVTGATGFVGINLVDELLARGWTVTCLVRAGSNTKYLDRRAVAKVTGEITDIESLRRAMPAGLDAVFHVAGDTNMWSRNNPQQTANNVDGTRNMCTVALEKGVKRFIHTSTVSVWGLVDGPVTEEVPQRGGSSWINYQKSKYLAEREVAAAVGRGLDAVIMNPAAIVGAQDSHTWARMFLMVAQDELPGVPPGGLSFAHVREVVNAHIEAVARGRTGENYVLGGTEATMKDFVGEIARRLGKTKAPPVIPLPLLKLFGRLYALKAAITGKPPALTPETAAMAAKVNPCPSLKAQRELGYRTVPLAVMVADCADWLIEQGYIARPA</sequence>
<name>A0A418VTH7_9PROT</name>
<organism evidence="2 3">
    <name type="scientific">Oleomonas cavernae</name>
    <dbReference type="NCBI Taxonomy" id="2320859"/>
    <lineage>
        <taxon>Bacteria</taxon>
        <taxon>Pseudomonadati</taxon>
        <taxon>Pseudomonadota</taxon>
        <taxon>Alphaproteobacteria</taxon>
        <taxon>Acetobacterales</taxon>
        <taxon>Acetobacteraceae</taxon>
        <taxon>Oleomonas</taxon>
    </lineage>
</organism>
<dbReference type="GO" id="GO:0004029">
    <property type="term" value="F:aldehyde dehydrogenase (NAD+) activity"/>
    <property type="evidence" value="ECO:0007669"/>
    <property type="project" value="TreeGrafter"/>
</dbReference>
<dbReference type="GO" id="GO:0005737">
    <property type="term" value="C:cytoplasm"/>
    <property type="evidence" value="ECO:0007669"/>
    <property type="project" value="TreeGrafter"/>
</dbReference>
<dbReference type="SUPFAM" id="SSF51735">
    <property type="entry name" value="NAD(P)-binding Rossmann-fold domains"/>
    <property type="match status" value="1"/>
</dbReference>
<dbReference type="AlphaFoldDB" id="A0A418VTH7"/>
<accession>A0A418VTH7</accession>
<reference evidence="2 3" key="1">
    <citation type="submission" date="2018-09" db="EMBL/GenBank/DDBJ databases">
        <authorList>
            <person name="Zhu H."/>
        </authorList>
    </citation>
    <scope>NUCLEOTIDE SEQUENCE [LARGE SCALE GENOMIC DNA]</scope>
    <source>
        <strain evidence="2 3">K1W22B-8</strain>
    </source>
</reference>
<dbReference type="Proteomes" id="UP000284605">
    <property type="component" value="Unassembled WGS sequence"/>
</dbReference>
<proteinExistence type="predicted"/>
<dbReference type="CDD" id="cd05228">
    <property type="entry name" value="AR_FR_like_1_SDR_e"/>
    <property type="match status" value="1"/>
</dbReference>
<evidence type="ECO:0000313" key="2">
    <source>
        <dbReference type="EMBL" id="RJF80450.1"/>
    </source>
</evidence>
<dbReference type="InterPro" id="IPR051783">
    <property type="entry name" value="NAD(P)-dependent_oxidoreduct"/>
</dbReference>
<dbReference type="RefSeq" id="WP_119782502.1">
    <property type="nucleotide sequence ID" value="NZ_QYUK01000016.1"/>
</dbReference>
<dbReference type="PANTHER" id="PTHR48079:SF6">
    <property type="entry name" value="NAD(P)-BINDING DOMAIN-CONTAINING PROTEIN-RELATED"/>
    <property type="match status" value="1"/>
</dbReference>
<keyword evidence="3" id="KW-1185">Reference proteome</keyword>
<gene>
    <name evidence="2" type="ORF">D3874_25280</name>
</gene>
<dbReference type="OrthoDB" id="9801785at2"/>
<dbReference type="Pfam" id="PF01370">
    <property type="entry name" value="Epimerase"/>
    <property type="match status" value="1"/>
</dbReference>
<evidence type="ECO:0000259" key="1">
    <source>
        <dbReference type="Pfam" id="PF01370"/>
    </source>
</evidence>
<feature type="domain" description="NAD-dependent epimerase/dehydratase" evidence="1">
    <location>
        <begin position="5"/>
        <end position="227"/>
    </location>
</feature>
<evidence type="ECO:0000313" key="3">
    <source>
        <dbReference type="Proteomes" id="UP000284605"/>
    </source>
</evidence>
<dbReference type="EMBL" id="QYUK01000016">
    <property type="protein sequence ID" value="RJF80450.1"/>
    <property type="molecule type" value="Genomic_DNA"/>
</dbReference>